<accession>A0A835K922</accession>
<sequence>MYKLSSFWCYSELIPTDKHEQDPAFLSEAKASVNQHAGVAGDSSQPLKKEDQVGQGNCGNGGGGCVVEVEAALAVLHHFLFALFT</sequence>
<proteinExistence type="predicted"/>
<reference evidence="1 2" key="1">
    <citation type="submission" date="2020-10" db="EMBL/GenBank/DDBJ databases">
        <title>Plant Genome Project.</title>
        <authorList>
            <person name="Zhang R.-G."/>
        </authorList>
    </citation>
    <scope>NUCLEOTIDE SEQUENCE [LARGE SCALE GENOMIC DNA]</scope>
    <source>
        <strain evidence="1">FAFU-HL-1</strain>
        <tissue evidence="1">Leaf</tissue>
    </source>
</reference>
<comment type="caution">
    <text evidence="1">The sequence shown here is derived from an EMBL/GenBank/DDBJ whole genome shotgun (WGS) entry which is preliminary data.</text>
</comment>
<organism evidence="1 2">
    <name type="scientific">Salix dunnii</name>
    <dbReference type="NCBI Taxonomy" id="1413687"/>
    <lineage>
        <taxon>Eukaryota</taxon>
        <taxon>Viridiplantae</taxon>
        <taxon>Streptophyta</taxon>
        <taxon>Embryophyta</taxon>
        <taxon>Tracheophyta</taxon>
        <taxon>Spermatophyta</taxon>
        <taxon>Magnoliopsida</taxon>
        <taxon>eudicotyledons</taxon>
        <taxon>Gunneridae</taxon>
        <taxon>Pentapetalae</taxon>
        <taxon>rosids</taxon>
        <taxon>fabids</taxon>
        <taxon>Malpighiales</taxon>
        <taxon>Salicaceae</taxon>
        <taxon>Saliceae</taxon>
        <taxon>Salix</taxon>
    </lineage>
</organism>
<protein>
    <submittedName>
        <fullName evidence="1">Uncharacterized protein</fullName>
    </submittedName>
</protein>
<dbReference type="AlphaFoldDB" id="A0A835K922"/>
<dbReference type="Proteomes" id="UP000657918">
    <property type="component" value="Unassembled WGS sequence"/>
</dbReference>
<dbReference type="EMBL" id="JADGMS010000003">
    <property type="protein sequence ID" value="KAF9685380.1"/>
    <property type="molecule type" value="Genomic_DNA"/>
</dbReference>
<evidence type="ECO:0000313" key="1">
    <source>
        <dbReference type="EMBL" id="KAF9685380.1"/>
    </source>
</evidence>
<name>A0A835K922_9ROSI</name>
<evidence type="ECO:0000313" key="2">
    <source>
        <dbReference type="Proteomes" id="UP000657918"/>
    </source>
</evidence>
<keyword evidence="2" id="KW-1185">Reference proteome</keyword>
<gene>
    <name evidence="1" type="ORF">SADUNF_Sadunf03G0048500</name>
</gene>